<comment type="caution">
    <text evidence="4">The sequence shown here is derived from an EMBL/GenBank/DDBJ whole genome shotgun (WGS) entry which is preliminary data.</text>
</comment>
<dbReference type="SUPFAM" id="SSF48317">
    <property type="entry name" value="Acid phosphatase/Vanadium-dependent haloperoxidase"/>
    <property type="match status" value="1"/>
</dbReference>
<gene>
    <name evidence="4" type="ORF">RND81_13G184200</name>
</gene>
<dbReference type="GO" id="GO:0006487">
    <property type="term" value="P:protein N-linked glycosylation"/>
    <property type="evidence" value="ECO:0007669"/>
    <property type="project" value="TreeGrafter"/>
</dbReference>
<keyword evidence="1" id="KW-0378">Hydrolase</keyword>
<dbReference type="GO" id="GO:0047874">
    <property type="term" value="F:dolichyldiphosphatase activity"/>
    <property type="evidence" value="ECO:0007669"/>
    <property type="project" value="TreeGrafter"/>
</dbReference>
<dbReference type="SMART" id="SM00014">
    <property type="entry name" value="acidPPc"/>
    <property type="match status" value="1"/>
</dbReference>
<evidence type="ECO:0000259" key="3">
    <source>
        <dbReference type="SMART" id="SM00014"/>
    </source>
</evidence>
<feature type="transmembrane region" description="Helical" evidence="2">
    <location>
        <begin position="258"/>
        <end position="281"/>
    </location>
</feature>
<dbReference type="Gene3D" id="1.20.144.10">
    <property type="entry name" value="Phosphatidic acid phosphatase type 2/haloperoxidase"/>
    <property type="match status" value="1"/>
</dbReference>
<dbReference type="EMBL" id="JBDFQZ010000013">
    <property type="protein sequence ID" value="KAK9670188.1"/>
    <property type="molecule type" value="Genomic_DNA"/>
</dbReference>
<keyword evidence="2" id="KW-0812">Transmembrane</keyword>
<feature type="transmembrane region" description="Helical" evidence="2">
    <location>
        <begin position="175"/>
        <end position="192"/>
    </location>
</feature>
<dbReference type="Proteomes" id="UP001443914">
    <property type="component" value="Unassembled WGS sequence"/>
</dbReference>
<protein>
    <recommendedName>
        <fullName evidence="3">Phosphatidic acid phosphatase type 2/haloperoxidase domain-containing protein</fullName>
    </recommendedName>
</protein>
<dbReference type="PANTHER" id="PTHR11247">
    <property type="entry name" value="PALMITOYL-PROTEIN THIOESTERASE/DOLICHYLDIPHOSPHATASE 1"/>
    <property type="match status" value="1"/>
</dbReference>
<evidence type="ECO:0000313" key="4">
    <source>
        <dbReference type="EMBL" id="KAK9670188.1"/>
    </source>
</evidence>
<keyword evidence="2" id="KW-1133">Transmembrane helix</keyword>
<dbReference type="GO" id="GO:0005789">
    <property type="term" value="C:endoplasmic reticulum membrane"/>
    <property type="evidence" value="ECO:0007669"/>
    <property type="project" value="TreeGrafter"/>
</dbReference>
<feature type="domain" description="Phosphatidic acid phosphatase type 2/haloperoxidase" evidence="3">
    <location>
        <begin position="134"/>
        <end position="243"/>
    </location>
</feature>
<organism evidence="4 5">
    <name type="scientific">Saponaria officinalis</name>
    <name type="common">Common soapwort</name>
    <name type="synonym">Lychnis saponaria</name>
    <dbReference type="NCBI Taxonomy" id="3572"/>
    <lineage>
        <taxon>Eukaryota</taxon>
        <taxon>Viridiplantae</taxon>
        <taxon>Streptophyta</taxon>
        <taxon>Embryophyta</taxon>
        <taxon>Tracheophyta</taxon>
        <taxon>Spermatophyta</taxon>
        <taxon>Magnoliopsida</taxon>
        <taxon>eudicotyledons</taxon>
        <taxon>Gunneridae</taxon>
        <taxon>Pentapetalae</taxon>
        <taxon>Caryophyllales</taxon>
        <taxon>Caryophyllaceae</taxon>
        <taxon>Caryophylleae</taxon>
        <taxon>Saponaria</taxon>
    </lineage>
</organism>
<dbReference type="InterPro" id="IPR000326">
    <property type="entry name" value="PAP2/HPO"/>
</dbReference>
<keyword evidence="2" id="KW-0472">Membrane</keyword>
<reference evidence="4" key="1">
    <citation type="submission" date="2024-03" db="EMBL/GenBank/DDBJ databases">
        <title>WGS assembly of Saponaria officinalis var. Norfolk2.</title>
        <authorList>
            <person name="Jenkins J."/>
            <person name="Shu S."/>
            <person name="Grimwood J."/>
            <person name="Barry K."/>
            <person name="Goodstein D."/>
            <person name="Schmutz J."/>
            <person name="Leebens-Mack J."/>
            <person name="Osbourn A."/>
        </authorList>
    </citation>
    <scope>NUCLEOTIDE SEQUENCE [LARGE SCALE GENOMIC DNA]</scope>
    <source>
        <strain evidence="4">JIC</strain>
    </source>
</reference>
<accession>A0AAW1H6A6</accession>
<feature type="transmembrane region" description="Helical" evidence="2">
    <location>
        <begin position="198"/>
        <end position="216"/>
    </location>
</feature>
<feature type="transmembrane region" description="Helical" evidence="2">
    <location>
        <begin position="134"/>
        <end position="155"/>
    </location>
</feature>
<proteinExistence type="predicted"/>
<dbReference type="GO" id="GO:0008610">
    <property type="term" value="P:lipid biosynthetic process"/>
    <property type="evidence" value="ECO:0007669"/>
    <property type="project" value="TreeGrafter"/>
</dbReference>
<dbReference type="AlphaFoldDB" id="A0AAW1H6A6"/>
<evidence type="ECO:0000256" key="2">
    <source>
        <dbReference type="SAM" id="Phobius"/>
    </source>
</evidence>
<keyword evidence="5" id="KW-1185">Reference proteome</keyword>
<evidence type="ECO:0000256" key="1">
    <source>
        <dbReference type="ARBA" id="ARBA00022801"/>
    </source>
</evidence>
<name>A0AAW1H6A6_SAPOF</name>
<dbReference type="PANTHER" id="PTHR11247:SF40">
    <property type="entry name" value="LIPID PHOSPHATE PHOSPHATASE EPSILON 1, CHLOROPLASTIC"/>
    <property type="match status" value="1"/>
</dbReference>
<sequence>MLAANLLTNSSISSFPTKFNLPTNSLSFSSSLSLHHRCSSQSSYLFRKLFSGKPNFSQKLGFMGERVFKIPALGSGDTDENIRVFEQESLVDGSSRIQSPSLFSDFESTLNSLSKWLVAATFGTVILWRHDPEAVWVVMGSVLNSVLSVVLKQILNQERPVSNRRSDPGMPSSHAQSIFFAFVFVALSMVEWLGVNEFTLIFAALSLAVGSYFSWLRVAQRLHTISQVVVGAIIGSCFALLWVWSWDAFVCDAFSSVLWVRVSILLGSAICCLGFLIYVVLNWFSHE</sequence>
<dbReference type="Pfam" id="PF01569">
    <property type="entry name" value="PAP2"/>
    <property type="match status" value="1"/>
</dbReference>
<evidence type="ECO:0000313" key="5">
    <source>
        <dbReference type="Proteomes" id="UP001443914"/>
    </source>
</evidence>
<dbReference type="InterPro" id="IPR036938">
    <property type="entry name" value="PAP2/HPO_sf"/>
</dbReference>
<feature type="transmembrane region" description="Helical" evidence="2">
    <location>
        <begin position="228"/>
        <end position="246"/>
    </location>
</feature>